<dbReference type="Proteomes" id="UP000887565">
    <property type="component" value="Unplaced"/>
</dbReference>
<dbReference type="WBParaSite" id="nRc.2.0.1.t45666-RA">
    <property type="protein sequence ID" value="nRc.2.0.1.t45666-RA"/>
    <property type="gene ID" value="nRc.2.0.1.g45666"/>
</dbReference>
<name>A0A915L7E5_ROMCU</name>
<evidence type="ECO:0000313" key="3">
    <source>
        <dbReference type="WBParaSite" id="nRc.2.0.1.t45666-RA"/>
    </source>
</evidence>
<evidence type="ECO:0000313" key="2">
    <source>
        <dbReference type="Proteomes" id="UP000887565"/>
    </source>
</evidence>
<evidence type="ECO:0000256" key="1">
    <source>
        <dbReference type="SAM" id="MobiDB-lite"/>
    </source>
</evidence>
<sequence>MVYSNTKACQWDRQMLPPCSSALSRKSLHDAKGAADVELRQLNGSLGEPKKPNKETKIG</sequence>
<accession>A0A915L7E5</accession>
<dbReference type="AlphaFoldDB" id="A0A915L7E5"/>
<protein>
    <submittedName>
        <fullName evidence="3">Uncharacterized protein</fullName>
    </submittedName>
</protein>
<feature type="region of interest" description="Disordered" evidence="1">
    <location>
        <begin position="40"/>
        <end position="59"/>
    </location>
</feature>
<feature type="compositionally biased region" description="Basic and acidic residues" evidence="1">
    <location>
        <begin position="48"/>
        <end position="59"/>
    </location>
</feature>
<proteinExistence type="predicted"/>
<reference evidence="3" key="1">
    <citation type="submission" date="2022-11" db="UniProtKB">
        <authorList>
            <consortium name="WormBaseParasite"/>
        </authorList>
    </citation>
    <scope>IDENTIFICATION</scope>
</reference>
<keyword evidence="2" id="KW-1185">Reference proteome</keyword>
<organism evidence="2 3">
    <name type="scientific">Romanomermis culicivorax</name>
    <name type="common">Nematode worm</name>
    <dbReference type="NCBI Taxonomy" id="13658"/>
    <lineage>
        <taxon>Eukaryota</taxon>
        <taxon>Metazoa</taxon>
        <taxon>Ecdysozoa</taxon>
        <taxon>Nematoda</taxon>
        <taxon>Enoplea</taxon>
        <taxon>Dorylaimia</taxon>
        <taxon>Mermithida</taxon>
        <taxon>Mermithoidea</taxon>
        <taxon>Mermithidae</taxon>
        <taxon>Romanomermis</taxon>
    </lineage>
</organism>